<dbReference type="RefSeq" id="WP_017819657.1">
    <property type="nucleotide sequence ID" value="NZ_BBKY01000093.1"/>
</dbReference>
<dbReference type="AlphaFoldDB" id="A0A8B3DGF1"/>
<protein>
    <submittedName>
        <fullName evidence="2">Uncharacterized protein</fullName>
    </submittedName>
</protein>
<reference evidence="2 3" key="1">
    <citation type="submission" date="2018-08" db="EMBL/GenBank/DDBJ databases">
        <title>Vibrio harveyi strains pathogenic to white snook Centropomus viridis Lockington (1877) and potential probiotic bacteria.</title>
        <authorList>
            <person name="Soto-Rodriguez S."/>
            <person name="Gomez-Gil B."/>
            <person name="Lozano-Olvera R."/>
        </authorList>
    </citation>
    <scope>NUCLEOTIDE SEQUENCE [LARGE SCALE GENOMIC DNA]</scope>
    <source>
        <strain evidence="2 3">CAIM 1508</strain>
    </source>
</reference>
<evidence type="ECO:0000313" key="2">
    <source>
        <dbReference type="EMBL" id="RIW13244.1"/>
    </source>
</evidence>
<proteinExistence type="predicted"/>
<comment type="caution">
    <text evidence="2">The sequence shown here is derived from an EMBL/GenBank/DDBJ whole genome shotgun (WGS) entry which is preliminary data.</text>
</comment>
<dbReference type="Proteomes" id="UP000253437">
    <property type="component" value="Unassembled WGS sequence"/>
</dbReference>
<name>A0A8B3DGF1_VIBHA</name>
<evidence type="ECO:0000256" key="1">
    <source>
        <dbReference type="SAM" id="MobiDB-lite"/>
    </source>
</evidence>
<dbReference type="EMBL" id="QOUW02000032">
    <property type="protein sequence ID" value="RIW13244.1"/>
    <property type="molecule type" value="Genomic_DNA"/>
</dbReference>
<feature type="region of interest" description="Disordered" evidence="1">
    <location>
        <begin position="32"/>
        <end position="53"/>
    </location>
</feature>
<organism evidence="2 3">
    <name type="scientific">Vibrio harveyi</name>
    <name type="common">Beneckea harveyi</name>
    <dbReference type="NCBI Taxonomy" id="669"/>
    <lineage>
        <taxon>Bacteria</taxon>
        <taxon>Pseudomonadati</taxon>
        <taxon>Pseudomonadota</taxon>
        <taxon>Gammaproteobacteria</taxon>
        <taxon>Vibrionales</taxon>
        <taxon>Vibrionaceae</taxon>
        <taxon>Vibrio</taxon>
    </lineage>
</organism>
<accession>A0A8B3DGF1</accession>
<gene>
    <name evidence="2" type="ORF">DS957_011360</name>
</gene>
<evidence type="ECO:0000313" key="3">
    <source>
        <dbReference type="Proteomes" id="UP000253437"/>
    </source>
</evidence>
<sequence>MSQPDSVLLEDTNTADDWGDFGAVIQQLEQQEQADSETVNVTEPNATNQDTTETNSEAVAGLLEVAFTLTEQATAVISGVEFEFDAKSKQAVIDAAIPVFEKHGSTLMAVFGDYIEEATLVLAILGLVYASRKQLEALQRSKMEAEHGEKASTSGTA</sequence>